<evidence type="ECO:0000313" key="2">
    <source>
        <dbReference type="EMBL" id="KNZ47245.1"/>
    </source>
</evidence>
<evidence type="ECO:0000313" key="3">
    <source>
        <dbReference type="Proteomes" id="UP000037035"/>
    </source>
</evidence>
<feature type="region of interest" description="Disordered" evidence="1">
    <location>
        <begin position="120"/>
        <end position="178"/>
    </location>
</feature>
<protein>
    <submittedName>
        <fullName evidence="2">Uncharacterized protein</fullName>
    </submittedName>
</protein>
<dbReference type="EMBL" id="LAVV01011915">
    <property type="protein sequence ID" value="KNZ47245.1"/>
    <property type="molecule type" value="Genomic_DNA"/>
</dbReference>
<dbReference type="VEuPathDB" id="FungiDB:VP01_6577g1"/>
<feature type="compositionally biased region" description="Basic and acidic residues" evidence="1">
    <location>
        <begin position="120"/>
        <end position="165"/>
    </location>
</feature>
<comment type="caution">
    <text evidence="2">The sequence shown here is derived from an EMBL/GenBank/DDBJ whole genome shotgun (WGS) entry which is preliminary data.</text>
</comment>
<organism evidence="2 3">
    <name type="scientific">Puccinia sorghi</name>
    <dbReference type="NCBI Taxonomy" id="27349"/>
    <lineage>
        <taxon>Eukaryota</taxon>
        <taxon>Fungi</taxon>
        <taxon>Dikarya</taxon>
        <taxon>Basidiomycota</taxon>
        <taxon>Pucciniomycotina</taxon>
        <taxon>Pucciniomycetes</taxon>
        <taxon>Pucciniales</taxon>
        <taxon>Pucciniaceae</taxon>
        <taxon>Puccinia</taxon>
    </lineage>
</organism>
<name>A0A0L6UHF8_9BASI</name>
<feature type="non-terminal residue" evidence="2">
    <location>
        <position position="1"/>
    </location>
</feature>
<gene>
    <name evidence="2" type="ORF">VP01_6577g1</name>
</gene>
<evidence type="ECO:0000256" key="1">
    <source>
        <dbReference type="SAM" id="MobiDB-lite"/>
    </source>
</evidence>
<dbReference type="Proteomes" id="UP000037035">
    <property type="component" value="Unassembled WGS sequence"/>
</dbReference>
<reference evidence="2 3" key="1">
    <citation type="submission" date="2015-08" db="EMBL/GenBank/DDBJ databases">
        <title>Next Generation Sequencing and Analysis of the Genome of Puccinia sorghi L Schw, the Causal Agent of Maize Common Rust.</title>
        <authorList>
            <person name="Rochi L."/>
            <person name="Burguener G."/>
            <person name="Darino M."/>
            <person name="Turjanski A."/>
            <person name="Kreff E."/>
            <person name="Dieguez M.J."/>
            <person name="Sacco F."/>
        </authorList>
    </citation>
    <scope>NUCLEOTIDE SEQUENCE [LARGE SCALE GENOMIC DNA]</scope>
    <source>
        <strain evidence="2 3">RO10H11247</strain>
    </source>
</reference>
<sequence>SIAALSCVTKPSLTDWDSSKEARQLDKGVCTSNTGFSIAEPNRTLAPPQCELVLSSLFPVSACQPFSPQEIWTDTKLVKAICEMGPQDTSGLDLVDFSETGTDKRKTRRERQRMEIYLKDRDGWNEKEDRDNRKQKEQTETIHHTTLRKEHYDNKKERELGEKITKGPLTGSGEILAN</sequence>
<dbReference type="AlphaFoldDB" id="A0A0L6UHF8"/>
<keyword evidence="3" id="KW-1185">Reference proteome</keyword>
<accession>A0A0L6UHF8</accession>
<proteinExistence type="predicted"/>